<sequence>MASWDRVLAGISGLCLLALAFRVGVFVPAALYIGPEQSGMSIPLMGVSAAAATLCVITAIRQLKRPRPGYMIASTILIFAFSVGIAIMLHGMISSAAQFGLLSSDYILGMRADTNNALMVGVYSIAGLLIIPLLRNLVIRPRLS</sequence>
<feature type="transmembrane region" description="Helical" evidence="1">
    <location>
        <begin position="40"/>
        <end position="60"/>
    </location>
</feature>
<feature type="transmembrane region" description="Helical" evidence="1">
    <location>
        <begin position="7"/>
        <end position="34"/>
    </location>
</feature>
<reference evidence="2" key="1">
    <citation type="journal article" date="2014" name="Int. J. Syst. Evol. Microbiol.">
        <title>Complete genome sequence of Corynebacterium casei LMG S-19264T (=DSM 44701T), isolated from a smear-ripened cheese.</title>
        <authorList>
            <consortium name="US DOE Joint Genome Institute (JGI-PGF)"/>
            <person name="Walter F."/>
            <person name="Albersmeier A."/>
            <person name="Kalinowski J."/>
            <person name="Ruckert C."/>
        </authorList>
    </citation>
    <scope>NUCLEOTIDE SEQUENCE</scope>
    <source>
        <strain evidence="2">KCTC 32513</strain>
    </source>
</reference>
<evidence type="ECO:0000313" key="3">
    <source>
        <dbReference type="Proteomes" id="UP000634004"/>
    </source>
</evidence>
<keyword evidence="1" id="KW-1133">Transmembrane helix</keyword>
<proteinExistence type="predicted"/>
<dbReference type="Proteomes" id="UP000634004">
    <property type="component" value="Unassembled WGS sequence"/>
</dbReference>
<reference evidence="2" key="2">
    <citation type="submission" date="2020-09" db="EMBL/GenBank/DDBJ databases">
        <authorList>
            <person name="Sun Q."/>
            <person name="Kim S."/>
        </authorList>
    </citation>
    <scope>NUCLEOTIDE SEQUENCE</scope>
    <source>
        <strain evidence="2">KCTC 32513</strain>
    </source>
</reference>
<organism evidence="2 3">
    <name type="scientific">Algimonas arctica</name>
    <dbReference type="NCBI Taxonomy" id="1479486"/>
    <lineage>
        <taxon>Bacteria</taxon>
        <taxon>Pseudomonadati</taxon>
        <taxon>Pseudomonadota</taxon>
        <taxon>Alphaproteobacteria</taxon>
        <taxon>Maricaulales</taxon>
        <taxon>Robiginitomaculaceae</taxon>
        <taxon>Algimonas</taxon>
    </lineage>
</organism>
<dbReference type="EMBL" id="BMZH01000007">
    <property type="protein sequence ID" value="GHA96392.1"/>
    <property type="molecule type" value="Genomic_DNA"/>
</dbReference>
<gene>
    <name evidence="2" type="ORF">GCM10009069_19280</name>
</gene>
<dbReference type="RefSeq" id="WP_189497863.1">
    <property type="nucleotide sequence ID" value="NZ_BMZH01000007.1"/>
</dbReference>
<keyword evidence="1" id="KW-0812">Transmembrane</keyword>
<comment type="caution">
    <text evidence="2">The sequence shown here is derived from an EMBL/GenBank/DDBJ whole genome shotgun (WGS) entry which is preliminary data.</text>
</comment>
<accession>A0A8J3G2L0</accession>
<keyword evidence="1" id="KW-0472">Membrane</keyword>
<feature type="transmembrane region" description="Helical" evidence="1">
    <location>
        <begin position="72"/>
        <end position="97"/>
    </location>
</feature>
<evidence type="ECO:0000256" key="1">
    <source>
        <dbReference type="SAM" id="Phobius"/>
    </source>
</evidence>
<evidence type="ECO:0000313" key="2">
    <source>
        <dbReference type="EMBL" id="GHA96392.1"/>
    </source>
</evidence>
<feature type="transmembrane region" description="Helical" evidence="1">
    <location>
        <begin position="117"/>
        <end position="138"/>
    </location>
</feature>
<protein>
    <submittedName>
        <fullName evidence="2">Uncharacterized protein</fullName>
    </submittedName>
</protein>
<keyword evidence="3" id="KW-1185">Reference proteome</keyword>
<name>A0A8J3G2L0_9PROT</name>
<dbReference type="AlphaFoldDB" id="A0A8J3G2L0"/>